<accession>A0A327VZF0</accession>
<reference evidence="3 4" key="1">
    <citation type="submission" date="2018-06" db="EMBL/GenBank/DDBJ databases">
        <title>Genomic Encyclopedia of Archaeal and Bacterial Type Strains, Phase II (KMG-II): from individual species to whole genera.</title>
        <authorList>
            <person name="Goeker M."/>
        </authorList>
    </citation>
    <scope>NUCLEOTIDE SEQUENCE [LARGE SCALE GENOMIC DNA]</scope>
    <source>
        <strain evidence="3 4">DSM 29821</strain>
    </source>
</reference>
<dbReference type="AlphaFoldDB" id="A0A327VZF0"/>
<feature type="signal peptide" evidence="1">
    <location>
        <begin position="1"/>
        <end position="21"/>
    </location>
</feature>
<evidence type="ECO:0000259" key="2">
    <source>
        <dbReference type="Pfam" id="PF22124"/>
    </source>
</evidence>
<keyword evidence="4" id="KW-1185">Reference proteome</keyword>
<dbReference type="PANTHER" id="PTHR31084:SF0">
    <property type="entry name" value="ALPHA-L-FUCOSIDASE 2"/>
    <property type="match status" value="1"/>
</dbReference>
<evidence type="ECO:0000256" key="1">
    <source>
        <dbReference type="SAM" id="SignalP"/>
    </source>
</evidence>
<evidence type="ECO:0000313" key="3">
    <source>
        <dbReference type="EMBL" id="RAJ81862.1"/>
    </source>
</evidence>
<dbReference type="OrthoDB" id="9768507at2"/>
<dbReference type="PANTHER" id="PTHR31084">
    <property type="entry name" value="ALPHA-L-FUCOSIDASE 2"/>
    <property type="match status" value="1"/>
</dbReference>
<dbReference type="Proteomes" id="UP000249819">
    <property type="component" value="Unassembled WGS sequence"/>
</dbReference>
<protein>
    <submittedName>
        <fullName evidence="3">Alpha-L-fucosidase 2</fullName>
    </submittedName>
</protein>
<dbReference type="GO" id="GO:0004560">
    <property type="term" value="F:alpha-L-fucosidase activity"/>
    <property type="evidence" value="ECO:0007669"/>
    <property type="project" value="TreeGrafter"/>
</dbReference>
<proteinExistence type="predicted"/>
<dbReference type="EMBL" id="QLMA01000004">
    <property type="protein sequence ID" value="RAJ81862.1"/>
    <property type="molecule type" value="Genomic_DNA"/>
</dbReference>
<gene>
    <name evidence="3" type="ORF">CLV59_10487</name>
</gene>
<dbReference type="InterPro" id="IPR054363">
    <property type="entry name" value="GH95_cat"/>
</dbReference>
<dbReference type="InterPro" id="IPR008928">
    <property type="entry name" value="6-hairpin_glycosidase_sf"/>
</dbReference>
<keyword evidence="1" id="KW-0732">Signal</keyword>
<dbReference type="Gene3D" id="1.50.10.10">
    <property type="match status" value="1"/>
</dbReference>
<sequence>MKLKRHALLALLYSLPIGAIAQQLPTHHLQFDHLATNWYDAMPLGNGMVGALVWQNKQYLRLSLDRADLWDDRPMPGIDRLTFSWVTKQVQLRQYDTVQALGDEPYEANPAPTKIPGAAIEFDISTLGKVVSNELNITTASNTIRFSNGSTFTTYVHASQSYGIFTGDNIPSAFVPAIRMPEYTSPDHAGPVNSVEGQSLQRLGYAKGALKSQPNLLVYHQPTYAGKYYEVLVSWKHLPGNKLIGVWMISNSKTATAPLLTDNFLHKSWSEHTGWWKNFWNRSAIHIPDTLLEKQYYLDMYKFGCVARNNTPPISLQAVWTADNGKLPPWKGDFHHDLNTELSYWPGYTANHTDLTAGFTNWLWNTQAESKRWTKQYFGVEGLNVPGVNTISGKPMGGWIQYSMSPTTAAWLSQHFYWQWKYTGDKQFLLTRCKPWFDAVATYLRGIRITDPVSKKYKHPLSSAPEFNDNDISAWFPQFTNYDLSLVRFFFEKYAAITAACGQSNAAILAELQKYPAFNTDSTGLTIAPGQDLVHSHRHHSHLMAIYPLKVLSYSHPEDKSIIDRSLAWLEKKGTREWVGYSFSWAANLYGQTGNGDSAAVMLRKFASNFVGMNSFHLNGDQKKGQYSGFTYNPFTLEGNFAFAQGIHEMLLQTNENIITLFPAVPASWRNLSFEHLRTESGWTISAARKNGLLNQVKISGQQSGKIYIQWPFRGVQFKGSPLKYELKNGLLSFEPGKNEITIYPG</sequence>
<dbReference type="GO" id="GO:0005975">
    <property type="term" value="P:carbohydrate metabolic process"/>
    <property type="evidence" value="ECO:0007669"/>
    <property type="project" value="InterPro"/>
</dbReference>
<dbReference type="InterPro" id="IPR012341">
    <property type="entry name" value="6hp_glycosidase-like_sf"/>
</dbReference>
<evidence type="ECO:0000313" key="4">
    <source>
        <dbReference type="Proteomes" id="UP000249819"/>
    </source>
</evidence>
<dbReference type="SUPFAM" id="SSF48208">
    <property type="entry name" value="Six-hairpin glycosidases"/>
    <property type="match status" value="1"/>
</dbReference>
<dbReference type="Gene3D" id="2.70.98.50">
    <property type="entry name" value="putative glycoside hydrolase family protein from bacillus halodurans"/>
    <property type="match status" value="1"/>
</dbReference>
<comment type="caution">
    <text evidence="3">The sequence shown here is derived from an EMBL/GenBank/DDBJ whole genome shotgun (WGS) entry which is preliminary data.</text>
</comment>
<name>A0A327VZF0_9BACT</name>
<dbReference type="Pfam" id="PF22124">
    <property type="entry name" value="Glyco_hydro_95_cat"/>
    <property type="match status" value="1"/>
</dbReference>
<organism evidence="3 4">
    <name type="scientific">Chitinophaga dinghuensis</name>
    <dbReference type="NCBI Taxonomy" id="1539050"/>
    <lineage>
        <taxon>Bacteria</taxon>
        <taxon>Pseudomonadati</taxon>
        <taxon>Bacteroidota</taxon>
        <taxon>Chitinophagia</taxon>
        <taxon>Chitinophagales</taxon>
        <taxon>Chitinophagaceae</taxon>
        <taxon>Chitinophaga</taxon>
    </lineage>
</organism>
<feature type="domain" description="Glycosyl hydrolase family 95 catalytic" evidence="2">
    <location>
        <begin position="300"/>
        <end position="651"/>
    </location>
</feature>
<feature type="chain" id="PRO_5016242605" evidence="1">
    <location>
        <begin position="22"/>
        <end position="746"/>
    </location>
</feature>
<dbReference type="RefSeq" id="WP_111592426.1">
    <property type="nucleotide sequence ID" value="NZ_QLMA01000004.1"/>
</dbReference>